<protein>
    <submittedName>
        <fullName evidence="2">Uncharacterized protein</fullName>
    </submittedName>
</protein>
<keyword evidence="3" id="KW-1185">Reference proteome</keyword>
<dbReference type="InParanoid" id="K5WDN2"/>
<evidence type="ECO:0000313" key="3">
    <source>
        <dbReference type="Proteomes" id="UP000008370"/>
    </source>
</evidence>
<dbReference type="HOGENOM" id="CLU_1421874_0_0_1"/>
<gene>
    <name evidence="2" type="ORF">PHACADRAFT_172996</name>
</gene>
<proteinExistence type="predicted"/>
<dbReference type="OrthoDB" id="10624279at2759"/>
<feature type="region of interest" description="Disordered" evidence="1">
    <location>
        <begin position="132"/>
        <end position="191"/>
    </location>
</feature>
<dbReference type="GeneID" id="18909620"/>
<feature type="compositionally biased region" description="Polar residues" evidence="1">
    <location>
        <begin position="155"/>
        <end position="182"/>
    </location>
</feature>
<sequence>MLVRKALNRRRVKDSAETPAAQLLHVNATTTHVSQLSRQGSLAISPGERNFETSTLSAVAGKLTNSPFVTTDMENLSHRGSTVVPEFSDASPKLEDDGRTVINVSPLPDAEQMRQQALAQMLAEDPAPMWRPRARTRSRSRRRRAVDGGAEMNGNGVQRNASPTPTTISTDADTEYSISASTLPPAYDRYD</sequence>
<dbReference type="RefSeq" id="XP_007395176.1">
    <property type="nucleotide sequence ID" value="XM_007395114.1"/>
</dbReference>
<name>K5WDN2_PHACS</name>
<dbReference type="AlphaFoldDB" id="K5WDN2"/>
<organism evidence="2 3">
    <name type="scientific">Phanerochaete carnosa (strain HHB-10118-sp)</name>
    <name type="common">White-rot fungus</name>
    <name type="synonym">Peniophora carnosa</name>
    <dbReference type="NCBI Taxonomy" id="650164"/>
    <lineage>
        <taxon>Eukaryota</taxon>
        <taxon>Fungi</taxon>
        <taxon>Dikarya</taxon>
        <taxon>Basidiomycota</taxon>
        <taxon>Agaricomycotina</taxon>
        <taxon>Agaricomycetes</taxon>
        <taxon>Polyporales</taxon>
        <taxon>Phanerochaetaceae</taxon>
        <taxon>Phanerochaete</taxon>
    </lineage>
</organism>
<dbReference type="KEGG" id="pco:PHACADRAFT_172996"/>
<evidence type="ECO:0000256" key="1">
    <source>
        <dbReference type="SAM" id="MobiDB-lite"/>
    </source>
</evidence>
<dbReference type="EMBL" id="JH930471">
    <property type="protein sequence ID" value="EKM57365.1"/>
    <property type="molecule type" value="Genomic_DNA"/>
</dbReference>
<reference evidence="2 3" key="1">
    <citation type="journal article" date="2012" name="BMC Genomics">
        <title>Comparative genomics of the white-rot fungi, Phanerochaete carnosa and P. chrysosporium, to elucidate the genetic basis of the distinct wood types they colonize.</title>
        <authorList>
            <person name="Suzuki H."/>
            <person name="MacDonald J."/>
            <person name="Syed K."/>
            <person name="Salamov A."/>
            <person name="Hori C."/>
            <person name="Aerts A."/>
            <person name="Henrissat B."/>
            <person name="Wiebenga A."/>
            <person name="vanKuyk P.A."/>
            <person name="Barry K."/>
            <person name="Lindquist E."/>
            <person name="LaButti K."/>
            <person name="Lapidus A."/>
            <person name="Lucas S."/>
            <person name="Coutinho P."/>
            <person name="Gong Y."/>
            <person name="Samejima M."/>
            <person name="Mahadevan R."/>
            <person name="Abou-Zaid M."/>
            <person name="de Vries R.P."/>
            <person name="Igarashi K."/>
            <person name="Yadav J.S."/>
            <person name="Grigoriev I.V."/>
            <person name="Master E.R."/>
        </authorList>
    </citation>
    <scope>NUCLEOTIDE SEQUENCE [LARGE SCALE GENOMIC DNA]</scope>
    <source>
        <strain evidence="2 3">HHB-10118-sp</strain>
    </source>
</reference>
<dbReference type="Proteomes" id="UP000008370">
    <property type="component" value="Unassembled WGS sequence"/>
</dbReference>
<evidence type="ECO:0000313" key="2">
    <source>
        <dbReference type="EMBL" id="EKM57365.1"/>
    </source>
</evidence>
<accession>K5WDN2</accession>
<feature type="compositionally biased region" description="Basic residues" evidence="1">
    <location>
        <begin position="132"/>
        <end position="144"/>
    </location>
</feature>